<gene>
    <name evidence="5" type="primary">yhbY</name>
    <name evidence="5" type="ORF">FR698_10565</name>
</gene>
<evidence type="ECO:0000256" key="3">
    <source>
        <dbReference type="SAM" id="MobiDB-lite"/>
    </source>
</evidence>
<evidence type="ECO:0000259" key="4">
    <source>
        <dbReference type="PROSITE" id="PS51295"/>
    </source>
</evidence>
<dbReference type="PROSITE" id="PS51295">
    <property type="entry name" value="CRM"/>
    <property type="match status" value="1"/>
</dbReference>
<dbReference type="AlphaFoldDB" id="A0A5C7EVN8"/>
<dbReference type="RefSeq" id="WP_147800172.1">
    <property type="nucleotide sequence ID" value="NZ_VPFL01000014.1"/>
</dbReference>
<dbReference type="Gene3D" id="3.30.110.60">
    <property type="entry name" value="YhbY-like"/>
    <property type="match status" value="1"/>
</dbReference>
<organism evidence="5 6">
    <name type="scientific">Pelomicrobium methylotrophicum</name>
    <dbReference type="NCBI Taxonomy" id="2602750"/>
    <lineage>
        <taxon>Bacteria</taxon>
        <taxon>Pseudomonadati</taxon>
        <taxon>Pseudomonadota</taxon>
        <taxon>Hydrogenophilia</taxon>
        <taxon>Hydrogenophilia incertae sedis</taxon>
        <taxon>Pelomicrobium</taxon>
    </lineage>
</organism>
<evidence type="ECO:0000256" key="1">
    <source>
        <dbReference type="ARBA" id="ARBA00022884"/>
    </source>
</evidence>
<evidence type="ECO:0000313" key="6">
    <source>
        <dbReference type="Proteomes" id="UP000321201"/>
    </source>
</evidence>
<evidence type="ECO:0000256" key="2">
    <source>
        <dbReference type="PROSITE-ProRule" id="PRU00626"/>
    </source>
</evidence>
<dbReference type="SMART" id="SM01103">
    <property type="entry name" value="CRS1_YhbY"/>
    <property type="match status" value="1"/>
</dbReference>
<dbReference type="InParanoid" id="A0A5C7EVN8"/>
<name>A0A5C7EVN8_9PROT</name>
<dbReference type="InterPro" id="IPR051925">
    <property type="entry name" value="RNA-binding_domain"/>
</dbReference>
<dbReference type="SUPFAM" id="SSF75471">
    <property type="entry name" value="YhbY-like"/>
    <property type="match status" value="1"/>
</dbReference>
<dbReference type="NCBIfam" id="TIGR00253">
    <property type="entry name" value="RNA_bind_YhbY"/>
    <property type="match status" value="1"/>
</dbReference>
<protein>
    <submittedName>
        <fullName evidence="5">Ribosome assembly RNA-binding protein YhbY</fullName>
    </submittedName>
</protein>
<accession>A0A5C7EVN8</accession>
<dbReference type="PANTHER" id="PTHR40065:SF3">
    <property type="entry name" value="RNA-BINDING PROTEIN YHBY"/>
    <property type="match status" value="1"/>
</dbReference>
<comment type="caution">
    <text evidence="5">The sequence shown here is derived from an EMBL/GenBank/DDBJ whole genome shotgun (WGS) entry which is preliminary data.</text>
</comment>
<keyword evidence="6" id="KW-1185">Reference proteome</keyword>
<reference evidence="5 6" key="1">
    <citation type="submission" date="2019-08" db="EMBL/GenBank/DDBJ databases">
        <title>Pelomicrobium methylotrophicum gen. nov., sp. nov. a moderately thermophilic, facultatively anaerobic, lithoautotrophic and methylotrophic bacterium isolated from a terrestrial mud volcano.</title>
        <authorList>
            <person name="Slobodkina G.B."/>
            <person name="Merkel A.Y."/>
            <person name="Slobodkin A.I."/>
        </authorList>
    </citation>
    <scope>NUCLEOTIDE SEQUENCE [LARGE SCALE GENOMIC DNA]</scope>
    <source>
        <strain evidence="5 6">SM250</strain>
    </source>
</reference>
<dbReference type="InterPro" id="IPR017924">
    <property type="entry name" value="RNA-binding_YhbY"/>
</dbReference>
<evidence type="ECO:0000313" key="5">
    <source>
        <dbReference type="EMBL" id="TXF11341.1"/>
    </source>
</evidence>
<dbReference type="InterPro" id="IPR035920">
    <property type="entry name" value="YhbY-like_sf"/>
</dbReference>
<dbReference type="GO" id="GO:0003723">
    <property type="term" value="F:RNA binding"/>
    <property type="evidence" value="ECO:0007669"/>
    <property type="project" value="UniProtKB-UniRule"/>
</dbReference>
<sequence length="133" mass="14754">MPELTPAERRALRAQAHTLKPVVLIGDAGLSEAVLAEIDRQLASHELIKVRIAGEDRRRRATFLETICKAVGAAPVLQIGRVIVLYRRKPDKTPADPWLGPATASRPRRQKAQGELRRPTAQTRASPRRLSTK</sequence>
<dbReference type="Proteomes" id="UP000321201">
    <property type="component" value="Unassembled WGS sequence"/>
</dbReference>
<feature type="region of interest" description="Disordered" evidence="3">
    <location>
        <begin position="91"/>
        <end position="133"/>
    </location>
</feature>
<dbReference type="InterPro" id="IPR001890">
    <property type="entry name" value="RNA-binding_CRM"/>
</dbReference>
<dbReference type="PANTHER" id="PTHR40065">
    <property type="entry name" value="RNA-BINDING PROTEIN YHBY"/>
    <property type="match status" value="1"/>
</dbReference>
<proteinExistence type="predicted"/>
<dbReference type="FunCoup" id="A0A5C7EVN8">
    <property type="interactions" value="256"/>
</dbReference>
<keyword evidence="1 2" id="KW-0694">RNA-binding</keyword>
<dbReference type="OrthoDB" id="9797519at2"/>
<dbReference type="EMBL" id="VPFL01000014">
    <property type="protein sequence ID" value="TXF11341.1"/>
    <property type="molecule type" value="Genomic_DNA"/>
</dbReference>
<feature type="domain" description="CRM" evidence="4">
    <location>
        <begin position="2"/>
        <end position="98"/>
    </location>
</feature>
<dbReference type="Pfam" id="PF01985">
    <property type="entry name" value="CRS1_YhbY"/>
    <property type="match status" value="1"/>
</dbReference>